<feature type="compositionally biased region" description="Basic and acidic residues" evidence="6">
    <location>
        <begin position="201"/>
        <end position="212"/>
    </location>
</feature>
<dbReference type="Pfam" id="PF07034">
    <property type="entry name" value="ORC3_N"/>
    <property type="match status" value="1"/>
</dbReference>
<dbReference type="SMART" id="SM00443">
    <property type="entry name" value="G_patch"/>
    <property type="match status" value="1"/>
</dbReference>
<evidence type="ECO:0000256" key="4">
    <source>
        <dbReference type="ARBA" id="ARBA00023125"/>
    </source>
</evidence>
<dbReference type="InterPro" id="IPR020795">
    <property type="entry name" value="ORC3"/>
</dbReference>
<dbReference type="GO" id="GO:0003688">
    <property type="term" value="F:DNA replication origin binding"/>
    <property type="evidence" value="ECO:0007669"/>
    <property type="project" value="TreeGrafter"/>
</dbReference>
<keyword evidence="9" id="KW-1185">Reference proteome</keyword>
<sequence length="901" mass="101776">MAQSDEEDDYMNMVFDDAPKQPTYETSLQRAARKRKEGEAKAHQKSKAEREAEAEAARETALATALPESNKGFKMMAKFGFKQGDTLGKSENARKEPIQVSIKEDRGGIGVESEKKRKLREAWDEAARAAKRSKEEEGDYLEDRRQQEKERKMERDLNSAQRTAERLSEEEENKDSRTEKERPLKDINVLWRIRARNRLEKEHGQRQRRELDNSLASRLPTLSKDDEEEDNDSKVAFGRDAAPFYTTLENDLEDEDPELAEFEALPVGERLQKITLEEADSATQGKIIDFVAASAASRDELQSSIPTGLVIAGPSIASHGPYFERLGRRIRAETASSYVVLTSGESPNLKTFLKNLIKKVTSRIDEDEDEDEEGTEPTDTSSRKGPKLLNFDLGHVQEWMRKSKVQNIVVAVQDSEAFDTGILVEMIDLFHSWLNRLPLVLLFGIATSAESFEDRLTGMSLRHLNGQQFDVTHSDEIIEKLFHATVAHRDTEPHIGPALCRRVFDRQSDHVQSVQDFVDGIKYAYMSHFYANPTTIFLKSNPCHSDFSPPNYEAVRNLPSFRRFVEEKIEAGEAQEVRKLLECDEFLFKAIHGLIGTAKSSLSSISTTAAILARIRESLGMTPKVRLSTIWNRAASGELLDSPLLRETMLAIKKTPSDRLKRVFDSLINTMSGDVGIEDDVVNVPINFEEMRNRLQLLVEANENSGPLRSQDDVRNESVRTTVVAQKVLLSKHKAALSEQDRAYSDIVAGFYKELDDYFRLNLVDPRTLVLHEILIYDLKSPHSEVFQPKPRLAIERALATPHDYLGCNCCGAVQNGENSLTSTQPAAVIVYQLYLESGALINTSDLWSAFYAIVGKEDDQDESQAMALFQRALAELKFLGLVKPSRKKTDHVAKMMWKGL</sequence>
<evidence type="ECO:0000256" key="6">
    <source>
        <dbReference type="SAM" id="MobiDB-lite"/>
    </source>
</evidence>
<dbReference type="PANTHER" id="PTHR12748">
    <property type="entry name" value="ORIGIN RECOGNITION COMPLEX SUBUNIT 3"/>
    <property type="match status" value="1"/>
</dbReference>
<evidence type="ECO:0000256" key="1">
    <source>
        <dbReference type="ARBA" id="ARBA00004123"/>
    </source>
</evidence>
<dbReference type="GO" id="GO:0006270">
    <property type="term" value="P:DNA replication initiation"/>
    <property type="evidence" value="ECO:0007669"/>
    <property type="project" value="TreeGrafter"/>
</dbReference>
<keyword evidence="4" id="KW-0238">DNA-binding</keyword>
<dbReference type="Proteomes" id="UP001280581">
    <property type="component" value="Unassembled WGS sequence"/>
</dbReference>
<keyword evidence="3" id="KW-0235">DNA replication</keyword>
<evidence type="ECO:0000256" key="3">
    <source>
        <dbReference type="ARBA" id="ARBA00022705"/>
    </source>
</evidence>
<feature type="region of interest" description="Disordered" evidence="6">
    <location>
        <begin position="84"/>
        <end position="181"/>
    </location>
</feature>
<dbReference type="PROSITE" id="PS50174">
    <property type="entry name" value="G_PATCH"/>
    <property type="match status" value="1"/>
</dbReference>
<feature type="compositionally biased region" description="Basic and acidic residues" evidence="6">
    <location>
        <begin position="91"/>
        <end position="167"/>
    </location>
</feature>
<dbReference type="InterPro" id="IPR045667">
    <property type="entry name" value="ORC3_N"/>
</dbReference>
<evidence type="ECO:0000313" key="9">
    <source>
        <dbReference type="Proteomes" id="UP001280581"/>
    </source>
</evidence>
<dbReference type="CDD" id="cd20704">
    <property type="entry name" value="Orc3"/>
    <property type="match status" value="1"/>
</dbReference>
<feature type="compositionally biased region" description="Acidic residues" evidence="6">
    <location>
        <begin position="1"/>
        <end position="10"/>
    </location>
</feature>
<dbReference type="Pfam" id="PF18137">
    <property type="entry name" value="WHD_ORC"/>
    <property type="match status" value="1"/>
</dbReference>
<feature type="region of interest" description="Disordered" evidence="6">
    <location>
        <begin position="1"/>
        <end position="69"/>
    </location>
</feature>
<dbReference type="GO" id="GO:0005656">
    <property type="term" value="C:nuclear pre-replicative complex"/>
    <property type="evidence" value="ECO:0007669"/>
    <property type="project" value="TreeGrafter"/>
</dbReference>
<feature type="region of interest" description="Disordered" evidence="6">
    <location>
        <begin position="201"/>
        <end position="232"/>
    </location>
</feature>
<dbReference type="GO" id="GO:0031261">
    <property type="term" value="C:DNA replication preinitiation complex"/>
    <property type="evidence" value="ECO:0007669"/>
    <property type="project" value="TreeGrafter"/>
</dbReference>
<comment type="caution">
    <text evidence="8">The sequence shown here is derived from an EMBL/GenBank/DDBJ whole genome shotgun (WGS) entry which is preliminary data.</text>
</comment>
<feature type="compositionally biased region" description="Basic and acidic residues" evidence="6">
    <location>
        <begin position="36"/>
        <end position="58"/>
    </location>
</feature>
<name>A0AAN6LWN2_9PLEO</name>
<feature type="region of interest" description="Disordered" evidence="6">
    <location>
        <begin position="363"/>
        <end position="387"/>
    </location>
</feature>
<evidence type="ECO:0000313" key="8">
    <source>
        <dbReference type="EMBL" id="KAK3208526.1"/>
    </source>
</evidence>
<comment type="subcellular location">
    <subcellularLocation>
        <location evidence="1">Nucleus</location>
    </subcellularLocation>
</comment>
<evidence type="ECO:0000259" key="7">
    <source>
        <dbReference type="PROSITE" id="PS50174"/>
    </source>
</evidence>
<evidence type="ECO:0000256" key="5">
    <source>
        <dbReference type="ARBA" id="ARBA00023242"/>
    </source>
</evidence>
<organism evidence="8 9">
    <name type="scientific">Pseudopithomyces chartarum</name>
    <dbReference type="NCBI Taxonomy" id="1892770"/>
    <lineage>
        <taxon>Eukaryota</taxon>
        <taxon>Fungi</taxon>
        <taxon>Dikarya</taxon>
        <taxon>Ascomycota</taxon>
        <taxon>Pezizomycotina</taxon>
        <taxon>Dothideomycetes</taxon>
        <taxon>Pleosporomycetidae</taxon>
        <taxon>Pleosporales</taxon>
        <taxon>Massarineae</taxon>
        <taxon>Didymosphaeriaceae</taxon>
        <taxon>Pseudopithomyces</taxon>
    </lineage>
</organism>
<dbReference type="GO" id="GO:0005664">
    <property type="term" value="C:nuclear origin of replication recognition complex"/>
    <property type="evidence" value="ECO:0007669"/>
    <property type="project" value="InterPro"/>
</dbReference>
<reference evidence="8 9" key="1">
    <citation type="submission" date="2021-02" db="EMBL/GenBank/DDBJ databases">
        <title>Genome assembly of Pseudopithomyces chartarum.</title>
        <authorList>
            <person name="Jauregui R."/>
            <person name="Singh J."/>
            <person name="Voisey C."/>
        </authorList>
    </citation>
    <scope>NUCLEOTIDE SEQUENCE [LARGE SCALE GENOMIC DNA]</scope>
    <source>
        <strain evidence="8 9">AGR01</strain>
    </source>
</reference>
<feature type="domain" description="G-patch" evidence="7">
    <location>
        <begin position="68"/>
        <end position="114"/>
    </location>
</feature>
<keyword evidence="5" id="KW-0539">Nucleus</keyword>
<feature type="compositionally biased region" description="Acidic residues" evidence="6">
    <location>
        <begin position="365"/>
        <end position="376"/>
    </location>
</feature>
<feature type="compositionally biased region" description="Low complexity" evidence="6">
    <location>
        <begin position="59"/>
        <end position="69"/>
    </location>
</feature>
<dbReference type="Pfam" id="PF01585">
    <property type="entry name" value="G-patch"/>
    <property type="match status" value="1"/>
</dbReference>
<gene>
    <name evidence="8" type="ORF">GRF29_77g1045377</name>
</gene>
<dbReference type="AlphaFoldDB" id="A0AAN6LWN2"/>
<dbReference type="PANTHER" id="PTHR12748:SF0">
    <property type="entry name" value="ORIGIN RECOGNITION COMPLEX SUBUNIT 3"/>
    <property type="match status" value="1"/>
</dbReference>
<evidence type="ECO:0000256" key="2">
    <source>
        <dbReference type="ARBA" id="ARBA00010977"/>
    </source>
</evidence>
<proteinExistence type="inferred from homology"/>
<comment type="similarity">
    <text evidence="2">Belongs to the ORC3 family.</text>
</comment>
<protein>
    <recommendedName>
        <fullName evidence="7">G-patch domain-containing protein</fullName>
    </recommendedName>
</protein>
<accession>A0AAN6LWN2</accession>
<dbReference type="InterPro" id="IPR040855">
    <property type="entry name" value="ORC_WH_C"/>
</dbReference>
<dbReference type="EMBL" id="WVTA01000007">
    <property type="protein sequence ID" value="KAK3208526.1"/>
    <property type="molecule type" value="Genomic_DNA"/>
</dbReference>
<dbReference type="InterPro" id="IPR000467">
    <property type="entry name" value="G_patch_dom"/>
</dbReference>